<evidence type="ECO:0000256" key="5">
    <source>
        <dbReference type="ARBA" id="ARBA00022777"/>
    </source>
</evidence>
<sequence>MIIKPDTIIGGRYTIESLIATGGMGQVWMANDTVLDRKVAIKILKAEFSADRNFLTRFREEARTTARLNHPNIVSVYDYGEFHDTDGGDPIAYLVMELVHAESLSHALGRLTTLTVAQALDMLSQTAQGLSAAHEEGIIHRDVKPGNILITPRGRVKISDFGIAKAVDSVPITRTGTVMGTAQYISPEQAVGKDATSASDIYSLGIVGYEALCGKRPFDGEGSVSAAMAHVTASPNPLPNSIPANVRDLIAIALRKDPAARYKDGAEFARAVSQVQAGNPAPLPESVLDNGPVGASTAGGELGLPTSMQPTERIAGTSGAGRAAGMGAAAAAGAALAAGAGAAQLSNAPTEMMGHTGGGLVTGSNGQPDGHYVVPSSALPYQTGYQNMPSGQPGQPGQPGLATGGVPVQGGPYPSNAPRKNSTKEEQRGLGAGQVILIVLGVLLVIALIAYGAYMFLGRTDLPTNQPSEQPTVTLTQTLTNSPDSSESEEPSTSDTPTVDITEEEDPSPSATKSKTKTTKTKPTKTSHSSTEPTSSSPSSSSSGSSSSTSASSTEPTSTTEASTTVKPISTTTEHPQEP</sequence>
<evidence type="ECO:0000256" key="9">
    <source>
        <dbReference type="SAM" id="MobiDB-lite"/>
    </source>
</evidence>
<keyword evidence="10" id="KW-0812">Transmembrane</keyword>
<feature type="compositionally biased region" description="Low complexity" evidence="9">
    <location>
        <begin position="391"/>
        <end position="400"/>
    </location>
</feature>
<evidence type="ECO:0000256" key="4">
    <source>
        <dbReference type="ARBA" id="ARBA00022741"/>
    </source>
</evidence>
<dbReference type="InterPro" id="IPR000719">
    <property type="entry name" value="Prot_kinase_dom"/>
</dbReference>
<dbReference type="FunFam" id="1.10.510.10:FF:000021">
    <property type="entry name" value="Serine/threonine protein kinase"/>
    <property type="match status" value="1"/>
</dbReference>
<feature type="domain" description="Protein kinase" evidence="11">
    <location>
        <begin position="13"/>
        <end position="273"/>
    </location>
</feature>
<dbReference type="FunFam" id="3.30.200.20:FF:000035">
    <property type="entry name" value="Serine/threonine protein kinase Stk1"/>
    <property type="match status" value="1"/>
</dbReference>
<dbReference type="GO" id="GO:0005524">
    <property type="term" value="F:ATP binding"/>
    <property type="evidence" value="ECO:0007669"/>
    <property type="project" value="UniProtKB-KW"/>
</dbReference>
<gene>
    <name evidence="12" type="primary">pknA</name>
    <name evidence="12" type="ORF">LC603019_00938</name>
</gene>
<feature type="region of interest" description="Disordered" evidence="9">
    <location>
        <begin position="476"/>
        <end position="579"/>
    </location>
</feature>
<dbReference type="PANTHER" id="PTHR43289:SF6">
    <property type="entry name" value="SERINE_THREONINE-PROTEIN KINASE NEKL-3"/>
    <property type="match status" value="1"/>
</dbReference>
<evidence type="ECO:0000256" key="8">
    <source>
        <dbReference type="ARBA" id="ARBA00048679"/>
    </source>
</evidence>
<dbReference type="GO" id="GO:0045717">
    <property type="term" value="P:negative regulation of fatty acid biosynthetic process"/>
    <property type="evidence" value="ECO:0007669"/>
    <property type="project" value="UniProtKB-ARBA"/>
</dbReference>
<evidence type="ECO:0000313" key="12">
    <source>
        <dbReference type="EMBL" id="VHO00684.1"/>
    </source>
</evidence>
<keyword evidence="2" id="KW-0723">Serine/threonine-protein kinase</keyword>
<feature type="compositionally biased region" description="Polar residues" evidence="9">
    <location>
        <begin position="379"/>
        <end position="390"/>
    </location>
</feature>
<dbReference type="CDD" id="cd14014">
    <property type="entry name" value="STKc_PknB_like"/>
    <property type="match status" value="1"/>
</dbReference>
<protein>
    <recommendedName>
        <fullName evidence="1">non-specific serine/threonine protein kinase</fullName>
        <ecNumber evidence="1">2.7.11.1</ecNumber>
    </recommendedName>
</protein>
<comment type="catalytic activity">
    <reaction evidence="7">
        <text>L-threonyl-[protein] + ATP = O-phospho-L-threonyl-[protein] + ADP + H(+)</text>
        <dbReference type="Rhea" id="RHEA:46608"/>
        <dbReference type="Rhea" id="RHEA-COMP:11060"/>
        <dbReference type="Rhea" id="RHEA-COMP:11605"/>
        <dbReference type="ChEBI" id="CHEBI:15378"/>
        <dbReference type="ChEBI" id="CHEBI:30013"/>
        <dbReference type="ChEBI" id="CHEBI:30616"/>
        <dbReference type="ChEBI" id="CHEBI:61977"/>
        <dbReference type="ChEBI" id="CHEBI:456216"/>
        <dbReference type="EC" id="2.7.11.1"/>
    </reaction>
</comment>
<evidence type="ECO:0000256" key="2">
    <source>
        <dbReference type="ARBA" id="ARBA00022527"/>
    </source>
</evidence>
<evidence type="ECO:0000256" key="1">
    <source>
        <dbReference type="ARBA" id="ARBA00012513"/>
    </source>
</evidence>
<dbReference type="GeneID" id="84894868"/>
<dbReference type="PROSITE" id="PS00108">
    <property type="entry name" value="PROTEIN_KINASE_ST"/>
    <property type="match status" value="1"/>
</dbReference>
<dbReference type="Gene3D" id="1.10.510.10">
    <property type="entry name" value="Transferase(Phosphotransferase) domain 1"/>
    <property type="match status" value="1"/>
</dbReference>
<dbReference type="EC" id="2.7.11.1" evidence="1"/>
<dbReference type="Proteomes" id="UP000324288">
    <property type="component" value="Chromosome"/>
</dbReference>
<feature type="region of interest" description="Disordered" evidence="9">
    <location>
        <begin position="365"/>
        <end position="426"/>
    </location>
</feature>
<feature type="compositionally biased region" description="Low complexity" evidence="9">
    <location>
        <begin position="526"/>
        <end position="565"/>
    </location>
</feature>
<keyword evidence="6" id="KW-0067">ATP-binding</keyword>
<feature type="compositionally biased region" description="Polar residues" evidence="9">
    <location>
        <begin position="566"/>
        <end position="579"/>
    </location>
</feature>
<dbReference type="EMBL" id="LR584267">
    <property type="protein sequence ID" value="VHO00684.1"/>
    <property type="molecule type" value="Genomic_DNA"/>
</dbReference>
<feature type="transmembrane region" description="Helical" evidence="10">
    <location>
        <begin position="435"/>
        <end position="457"/>
    </location>
</feature>
<keyword evidence="10" id="KW-1133">Transmembrane helix</keyword>
<reference evidence="12 13" key="1">
    <citation type="submission" date="2019-04" db="EMBL/GenBank/DDBJ databases">
        <authorList>
            <person name="Seth-Smith MB H."/>
            <person name="Seth-Smith H."/>
        </authorList>
    </citation>
    <scope>NUCLEOTIDE SEQUENCE [LARGE SCALE GENOMIC DNA]</scope>
    <source>
        <strain evidence="12">USB-603019</strain>
    </source>
</reference>
<dbReference type="RefSeq" id="WP_053962041.1">
    <property type="nucleotide sequence ID" value="NZ_CP009312.1"/>
</dbReference>
<evidence type="ECO:0000256" key="3">
    <source>
        <dbReference type="ARBA" id="ARBA00022679"/>
    </source>
</evidence>
<evidence type="ECO:0000256" key="7">
    <source>
        <dbReference type="ARBA" id="ARBA00047899"/>
    </source>
</evidence>
<accession>A0A5E3ZX33</accession>
<organism evidence="12 13">
    <name type="scientific">Lawsonella clevelandensis</name>
    <dbReference type="NCBI Taxonomy" id="1528099"/>
    <lineage>
        <taxon>Bacteria</taxon>
        <taxon>Bacillati</taxon>
        <taxon>Actinomycetota</taxon>
        <taxon>Actinomycetes</taxon>
        <taxon>Mycobacteriales</taxon>
        <taxon>Lawsonellaceae</taxon>
        <taxon>Lawsonella</taxon>
    </lineage>
</organism>
<evidence type="ECO:0000259" key="11">
    <source>
        <dbReference type="PROSITE" id="PS50011"/>
    </source>
</evidence>
<comment type="catalytic activity">
    <reaction evidence="8">
        <text>L-seryl-[protein] + ATP = O-phospho-L-seryl-[protein] + ADP + H(+)</text>
        <dbReference type="Rhea" id="RHEA:17989"/>
        <dbReference type="Rhea" id="RHEA-COMP:9863"/>
        <dbReference type="Rhea" id="RHEA-COMP:11604"/>
        <dbReference type="ChEBI" id="CHEBI:15378"/>
        <dbReference type="ChEBI" id="CHEBI:29999"/>
        <dbReference type="ChEBI" id="CHEBI:30616"/>
        <dbReference type="ChEBI" id="CHEBI:83421"/>
        <dbReference type="ChEBI" id="CHEBI:456216"/>
        <dbReference type="EC" id="2.7.11.1"/>
    </reaction>
</comment>
<keyword evidence="13" id="KW-1185">Reference proteome</keyword>
<evidence type="ECO:0000256" key="6">
    <source>
        <dbReference type="ARBA" id="ARBA00022840"/>
    </source>
</evidence>
<dbReference type="InterPro" id="IPR008271">
    <property type="entry name" value="Ser/Thr_kinase_AS"/>
</dbReference>
<dbReference type="SMART" id="SM00220">
    <property type="entry name" value="S_TKc"/>
    <property type="match status" value="1"/>
</dbReference>
<proteinExistence type="predicted"/>
<evidence type="ECO:0000313" key="13">
    <source>
        <dbReference type="Proteomes" id="UP000324288"/>
    </source>
</evidence>
<name>A0A5E3ZX33_9ACTN</name>
<dbReference type="PROSITE" id="PS50011">
    <property type="entry name" value="PROTEIN_KINASE_DOM"/>
    <property type="match status" value="1"/>
</dbReference>
<keyword evidence="3" id="KW-0808">Transferase</keyword>
<dbReference type="AlphaFoldDB" id="A0A5E3ZX33"/>
<keyword evidence="10" id="KW-0472">Membrane</keyword>
<dbReference type="OrthoDB" id="9762169at2"/>
<dbReference type="PANTHER" id="PTHR43289">
    <property type="entry name" value="MITOGEN-ACTIVATED PROTEIN KINASE KINASE KINASE 20-RELATED"/>
    <property type="match status" value="1"/>
</dbReference>
<dbReference type="InterPro" id="IPR011009">
    <property type="entry name" value="Kinase-like_dom_sf"/>
</dbReference>
<feature type="compositionally biased region" description="Basic residues" evidence="9">
    <location>
        <begin position="514"/>
        <end position="525"/>
    </location>
</feature>
<dbReference type="Gene3D" id="3.30.200.20">
    <property type="entry name" value="Phosphorylase Kinase, domain 1"/>
    <property type="match status" value="1"/>
</dbReference>
<dbReference type="Pfam" id="PF00069">
    <property type="entry name" value="Pkinase"/>
    <property type="match status" value="1"/>
</dbReference>
<keyword evidence="5 12" id="KW-0418">Kinase</keyword>
<dbReference type="GO" id="GO:0004674">
    <property type="term" value="F:protein serine/threonine kinase activity"/>
    <property type="evidence" value="ECO:0007669"/>
    <property type="project" value="UniProtKB-KW"/>
</dbReference>
<feature type="region of interest" description="Disordered" evidence="9">
    <location>
        <begin position="280"/>
        <end position="320"/>
    </location>
</feature>
<dbReference type="SUPFAM" id="SSF56112">
    <property type="entry name" value="Protein kinase-like (PK-like)"/>
    <property type="match status" value="1"/>
</dbReference>
<evidence type="ECO:0000256" key="10">
    <source>
        <dbReference type="SAM" id="Phobius"/>
    </source>
</evidence>
<keyword evidence="4" id="KW-0547">Nucleotide-binding</keyword>